<dbReference type="Gene3D" id="3.40.50.12500">
    <property type="match status" value="1"/>
</dbReference>
<dbReference type="PANTHER" id="PTHR28047">
    <property type="entry name" value="PROTEIN DCG1"/>
    <property type="match status" value="1"/>
</dbReference>
<evidence type="ECO:0000313" key="2">
    <source>
        <dbReference type="EMBL" id="CAA9351122.1"/>
    </source>
</evidence>
<gene>
    <name evidence="2" type="ORF">AVDCRST_MAG90-2440</name>
</gene>
<dbReference type="Pfam" id="PF01177">
    <property type="entry name" value="Asp_Glu_race"/>
    <property type="match status" value="1"/>
</dbReference>
<comment type="similarity">
    <text evidence="1">Belongs to the HyuE racemase family.</text>
</comment>
<dbReference type="EMBL" id="CADCUC010000489">
    <property type="protein sequence ID" value="CAA9351122.1"/>
    <property type="molecule type" value="Genomic_DNA"/>
</dbReference>
<reference evidence="2" key="1">
    <citation type="submission" date="2020-02" db="EMBL/GenBank/DDBJ databases">
        <authorList>
            <person name="Meier V. D."/>
        </authorList>
    </citation>
    <scope>NUCLEOTIDE SEQUENCE</scope>
    <source>
        <strain evidence="2">AVDCRST_MAG90</strain>
    </source>
</reference>
<evidence type="ECO:0000256" key="1">
    <source>
        <dbReference type="ARBA" id="ARBA00038414"/>
    </source>
</evidence>
<dbReference type="EC" id="5.1.99.5" evidence="2"/>
<dbReference type="GO" id="GO:0047661">
    <property type="term" value="F:amino-acid racemase activity"/>
    <property type="evidence" value="ECO:0007669"/>
    <property type="project" value="InterPro"/>
</dbReference>
<sequence length="223" mass="23945">MTETRRRRILVINPNSNPAVTAGLADALAPLDFERGPEMACLTLEEGPFGIETQADVEGVGLPLRRLVEADNGSDAFVIACYSDPGLHLCREATARPVFGIAECGVLTALSRGERFGVIAVRQRSIRRHIRYLRQMGLMERLAGERPLEMSVAETASGEGTLARMIEVGEALRDQDGADVVVMGCAGMARHRRPLEEALGIPVIDPTQAAATMALGAVQFAHA</sequence>
<keyword evidence="2" id="KW-0413">Isomerase</keyword>
<dbReference type="InterPro" id="IPR052186">
    <property type="entry name" value="Hydantoin_racemase-like"/>
</dbReference>
<accession>A0A6J4M5Z3</accession>
<name>A0A6J4M5Z3_9HYPH</name>
<dbReference type="AlphaFoldDB" id="A0A6J4M5Z3"/>
<dbReference type="InterPro" id="IPR053714">
    <property type="entry name" value="Iso_Racemase_Enz_sf"/>
</dbReference>
<dbReference type="FunFam" id="3.40.50.12500:FF:000005">
    <property type="entry name" value="Hydantoin racemase"/>
    <property type="match status" value="1"/>
</dbReference>
<dbReference type="GO" id="GO:0036348">
    <property type="term" value="F:hydantoin racemase activity"/>
    <property type="evidence" value="ECO:0007669"/>
    <property type="project" value="UniProtKB-EC"/>
</dbReference>
<proteinExistence type="inferred from homology"/>
<dbReference type="InterPro" id="IPR015942">
    <property type="entry name" value="Asp/Glu/hydantoin_racemase"/>
</dbReference>
<dbReference type="PANTHER" id="PTHR28047:SF5">
    <property type="entry name" value="PROTEIN DCG1"/>
    <property type="match status" value="1"/>
</dbReference>
<protein>
    <submittedName>
        <fullName evidence="2">Hydantoin racemase</fullName>
        <ecNumber evidence="2">5.1.99.5</ecNumber>
    </submittedName>
</protein>
<organism evidence="2">
    <name type="scientific">uncultured Microvirga sp</name>
    <dbReference type="NCBI Taxonomy" id="412392"/>
    <lineage>
        <taxon>Bacteria</taxon>
        <taxon>Pseudomonadati</taxon>
        <taxon>Pseudomonadota</taxon>
        <taxon>Alphaproteobacteria</taxon>
        <taxon>Hyphomicrobiales</taxon>
        <taxon>Methylobacteriaceae</taxon>
        <taxon>Microvirga</taxon>
        <taxon>environmental samples</taxon>
    </lineage>
</organism>